<dbReference type="InterPro" id="IPR041966">
    <property type="entry name" value="LOTUS-like"/>
</dbReference>
<dbReference type="PROSITE" id="PS51644">
    <property type="entry name" value="HTH_OST"/>
    <property type="match status" value="2"/>
</dbReference>
<dbReference type="GO" id="GO:0004540">
    <property type="term" value="F:RNA nuclease activity"/>
    <property type="evidence" value="ECO:0007669"/>
    <property type="project" value="InterPro"/>
</dbReference>
<proteinExistence type="predicted"/>
<evidence type="ECO:0000256" key="1">
    <source>
        <dbReference type="SAM" id="MobiDB-lite"/>
    </source>
</evidence>
<evidence type="ECO:0000259" key="2">
    <source>
        <dbReference type="PROSITE" id="PS51644"/>
    </source>
</evidence>
<name>A0A6N2KE12_SALVM</name>
<feature type="compositionally biased region" description="Acidic residues" evidence="1">
    <location>
        <begin position="876"/>
        <end position="886"/>
    </location>
</feature>
<dbReference type="InterPro" id="IPR025605">
    <property type="entry name" value="OST-HTH/LOTUS_dom"/>
</dbReference>
<feature type="compositionally biased region" description="Low complexity" evidence="1">
    <location>
        <begin position="413"/>
        <end position="430"/>
    </location>
</feature>
<feature type="domain" description="HTH OST-type" evidence="2">
    <location>
        <begin position="737"/>
        <end position="811"/>
    </location>
</feature>
<feature type="compositionally biased region" description="Polar residues" evidence="1">
    <location>
        <begin position="809"/>
        <end position="820"/>
    </location>
</feature>
<feature type="region of interest" description="Disordered" evidence="1">
    <location>
        <begin position="939"/>
        <end position="961"/>
    </location>
</feature>
<reference evidence="3" key="1">
    <citation type="submission" date="2019-03" db="EMBL/GenBank/DDBJ databases">
        <authorList>
            <person name="Mank J."/>
            <person name="Almeida P."/>
        </authorList>
    </citation>
    <scope>NUCLEOTIDE SEQUENCE</scope>
    <source>
        <strain evidence="3">78183</strain>
    </source>
</reference>
<evidence type="ECO:0000313" key="3">
    <source>
        <dbReference type="EMBL" id="VFU26273.1"/>
    </source>
</evidence>
<dbReference type="Gene3D" id="3.30.420.610">
    <property type="entry name" value="LOTUS domain-like"/>
    <property type="match status" value="2"/>
</dbReference>
<dbReference type="Pfam" id="PF01936">
    <property type="entry name" value="NYN"/>
    <property type="match status" value="1"/>
</dbReference>
<gene>
    <name evidence="3" type="ORF">SVIM_LOCUS67637</name>
</gene>
<feature type="region of interest" description="Disordered" evidence="1">
    <location>
        <begin position="342"/>
        <end position="457"/>
    </location>
</feature>
<dbReference type="PANTHER" id="PTHR14379:SF6">
    <property type="entry name" value="EMB|CAB71880.1"/>
    <property type="match status" value="1"/>
</dbReference>
<dbReference type="PANTHER" id="PTHR14379">
    <property type="entry name" value="LIMKAIN B LKAP"/>
    <property type="match status" value="1"/>
</dbReference>
<feature type="compositionally biased region" description="Basic and acidic residues" evidence="1">
    <location>
        <begin position="435"/>
        <end position="447"/>
    </location>
</feature>
<dbReference type="InterPro" id="IPR025677">
    <property type="entry name" value="OST-HTH-assoc_dom"/>
</dbReference>
<feature type="domain" description="HTH OST-type" evidence="2">
    <location>
        <begin position="261"/>
        <end position="333"/>
    </location>
</feature>
<accession>A0A6N2KE12</accession>
<dbReference type="GO" id="GO:0005777">
    <property type="term" value="C:peroxisome"/>
    <property type="evidence" value="ECO:0007669"/>
    <property type="project" value="InterPro"/>
</dbReference>
<dbReference type="GO" id="GO:0010468">
    <property type="term" value="P:regulation of gene expression"/>
    <property type="evidence" value="ECO:0007669"/>
    <property type="project" value="InterPro"/>
</dbReference>
<dbReference type="AlphaFoldDB" id="A0A6N2KE12"/>
<feature type="compositionally biased region" description="Polar residues" evidence="1">
    <location>
        <begin position="554"/>
        <end position="564"/>
    </location>
</feature>
<feature type="region of interest" description="Disordered" evidence="1">
    <location>
        <begin position="809"/>
        <end position="906"/>
    </location>
</feature>
<dbReference type="InterPro" id="IPR024768">
    <property type="entry name" value="Marf1"/>
</dbReference>
<feature type="region of interest" description="Disordered" evidence="1">
    <location>
        <begin position="522"/>
        <end position="566"/>
    </location>
</feature>
<dbReference type="CDD" id="cd08824">
    <property type="entry name" value="LOTUS"/>
    <property type="match status" value="2"/>
</dbReference>
<dbReference type="Pfam" id="PF14418">
    <property type="entry name" value="OHA"/>
    <property type="match status" value="1"/>
</dbReference>
<organism evidence="3">
    <name type="scientific">Salix viminalis</name>
    <name type="common">Common osier</name>
    <name type="synonym">Basket willow</name>
    <dbReference type="NCBI Taxonomy" id="40686"/>
    <lineage>
        <taxon>Eukaryota</taxon>
        <taxon>Viridiplantae</taxon>
        <taxon>Streptophyta</taxon>
        <taxon>Embryophyta</taxon>
        <taxon>Tracheophyta</taxon>
        <taxon>Spermatophyta</taxon>
        <taxon>Magnoliopsida</taxon>
        <taxon>eudicotyledons</taxon>
        <taxon>Gunneridae</taxon>
        <taxon>Pentapetalae</taxon>
        <taxon>rosids</taxon>
        <taxon>fabids</taxon>
        <taxon>Malpighiales</taxon>
        <taxon>Salicaceae</taxon>
        <taxon>Saliceae</taxon>
        <taxon>Salix</taxon>
    </lineage>
</organism>
<dbReference type="EMBL" id="CAADRP010000280">
    <property type="protein sequence ID" value="VFU26273.1"/>
    <property type="molecule type" value="Genomic_DNA"/>
</dbReference>
<sequence length="995" mass="109713">MIISKPFSSISVLSLTAKNLSSSSLLPYSIFISHFSSSPLAPHHSYSHSLSDSKNVRVSVWWDIENCNVPSGVNVFRVAQAITTALRGNGIKGPVQITAFGDVLQLSRANQEALSSTGINLAHIPNGGKNSADRSLLVDLMCWVSQNPPPAHLFLISGDRNFASVLHRLRMNNYNILLAAKDTAPSVLCSAASIMWQWDSLVKGENLTGKHFNQPPDGPFASWYVHYKGPLEDPFAVVEQPTCLKVEDTAEASPESAVHPIPKTVMKQLCHILSSCPEGMSITDLQSELAKSNVPVDKDLYGYKEFSRFLLSMPHILILKSDGDGRFVACCATTKAPEPFQLNPCKSTPTAVDNGKQHITKSPKSIGEDISASGSVDGKMPFPSSPKPNLKMPSAKVHQSSPLAEKSVKINIQQPPKQMEQPQPSKQMEQPQPPKQRERPQPPKQMERPPAVAEKAETANANVIEDCLPAVKEHVSATELGFFRKFWRRMFGGKVDDSELKSKNVLVESSGENLLKKNVNNLAEHDPSGESPQNKVEKKSEDCTSQGDDPVETTWENKTATSSELHGEMLRKSPGLFSRILDWYKFGEDSPYASNDQPTAIHGHIKSDAGKSEVFSKDSFWREMESFIDMKRGSLIISQSGTREQLAQNLHKEGPLVLRSLSESDVLQLVDMLISEKKWIEECPSEAFPFKLSRFAAQRTLGDSHASNGLSSIFMSTTGVASPVSVKNPSERSRCEILGDCQKLVKEILKEFPGGYNMDAFRKLFLERYGYNLNAKKLSYPKLASLLQKMPGVKIESNLIIPCNEMAKHSSTGRATSSESELFDASKKDDELDSTWEELGPIDNKGSGKKAMQSALRMKRSGERMRQPYPEYESPLSDDEFSDSEEPGVVARPGGQPKPGFIDENSSLLKMLDSWDDSNEGDNTKLPENLESVLDSLTNGLRSSDSSRLGTKVKTSQRPQKSYSFVADPVEKKTELLVDGILGSLKKQNESRVEG</sequence>
<dbReference type="CDD" id="cd10910">
    <property type="entry name" value="PIN_limkain_b1_N_like"/>
    <property type="match status" value="1"/>
</dbReference>
<dbReference type="InterPro" id="IPR021139">
    <property type="entry name" value="NYN"/>
</dbReference>
<protein>
    <recommendedName>
        <fullName evidence="2">HTH OST-type domain-containing protein</fullName>
    </recommendedName>
</protein>
<dbReference type="Pfam" id="PF12872">
    <property type="entry name" value="OST-HTH"/>
    <property type="match status" value="2"/>
</dbReference>